<feature type="domain" description="HTH luxR-type" evidence="4">
    <location>
        <begin position="184"/>
        <end position="249"/>
    </location>
</feature>
<keyword evidence="1" id="KW-0805">Transcription regulation</keyword>
<dbReference type="PANTHER" id="PTHR44688">
    <property type="entry name" value="DNA-BINDING TRANSCRIPTIONAL ACTIVATOR DEVR_DOSR"/>
    <property type="match status" value="1"/>
</dbReference>
<dbReference type="Pfam" id="PF03472">
    <property type="entry name" value="Autoind_bind"/>
    <property type="match status" value="1"/>
</dbReference>
<dbReference type="SMART" id="SM00421">
    <property type="entry name" value="HTH_LUXR"/>
    <property type="match status" value="1"/>
</dbReference>
<accession>A0ABT0PZA3</accession>
<evidence type="ECO:0000256" key="1">
    <source>
        <dbReference type="ARBA" id="ARBA00023015"/>
    </source>
</evidence>
<protein>
    <submittedName>
        <fullName evidence="5">LuxR family transcriptional regulator</fullName>
    </submittedName>
</protein>
<proteinExistence type="predicted"/>
<evidence type="ECO:0000256" key="2">
    <source>
        <dbReference type="ARBA" id="ARBA00023125"/>
    </source>
</evidence>
<dbReference type="Gene3D" id="1.10.10.10">
    <property type="entry name" value="Winged helix-like DNA-binding domain superfamily/Winged helix DNA-binding domain"/>
    <property type="match status" value="1"/>
</dbReference>
<keyword evidence="3" id="KW-0804">Transcription</keyword>
<dbReference type="InterPro" id="IPR005143">
    <property type="entry name" value="TF_LuxR_autoind-bd_dom"/>
</dbReference>
<dbReference type="PROSITE" id="PS00622">
    <property type="entry name" value="HTH_LUXR_1"/>
    <property type="match status" value="1"/>
</dbReference>
<comment type="caution">
    <text evidence="5">The sequence shown here is derived from an EMBL/GenBank/DDBJ whole genome shotgun (WGS) entry which is preliminary data.</text>
</comment>
<dbReference type="PROSITE" id="PS50043">
    <property type="entry name" value="HTH_LUXR_2"/>
    <property type="match status" value="1"/>
</dbReference>
<evidence type="ECO:0000313" key="6">
    <source>
        <dbReference type="Proteomes" id="UP001203880"/>
    </source>
</evidence>
<dbReference type="SUPFAM" id="SSF75516">
    <property type="entry name" value="Pheromone-binding domain of LuxR-like quorum-sensing transcription factors"/>
    <property type="match status" value="1"/>
</dbReference>
<dbReference type="PANTHER" id="PTHR44688:SF25">
    <property type="entry name" value="HTH LUXR-TYPE DOMAIN-CONTAINING PROTEIN"/>
    <property type="match status" value="1"/>
</dbReference>
<dbReference type="CDD" id="cd06170">
    <property type="entry name" value="LuxR_C_like"/>
    <property type="match status" value="1"/>
</dbReference>
<organism evidence="5 6">
    <name type="scientific">Ruegeria spongiae</name>
    <dbReference type="NCBI Taxonomy" id="2942209"/>
    <lineage>
        <taxon>Bacteria</taxon>
        <taxon>Pseudomonadati</taxon>
        <taxon>Pseudomonadota</taxon>
        <taxon>Alphaproteobacteria</taxon>
        <taxon>Rhodobacterales</taxon>
        <taxon>Roseobacteraceae</taxon>
        <taxon>Ruegeria</taxon>
    </lineage>
</organism>
<dbReference type="InterPro" id="IPR036388">
    <property type="entry name" value="WH-like_DNA-bd_sf"/>
</dbReference>
<gene>
    <name evidence="5" type="ORF">M3P21_01825</name>
</gene>
<dbReference type="RefSeq" id="WP_249706312.1">
    <property type="nucleotide sequence ID" value="NZ_JAMFMB010000001.1"/>
</dbReference>
<keyword evidence="2" id="KW-0238">DNA-binding</keyword>
<sequence>MNNLIPFAVNLLDGLSGLQDDEDRWELVLSQLAGVGFNALNILCFSPDSGDIHWVRSSMSKDWLDLYDRSGFATEDPMLAQVHNGTESLYVRAASLRNGGRHSDKIVALNHGLKSAGYMHLYSLVVPCPDNEAKLVVISSNRPEAEDVMRHQQREMRILATVLATNLGADMPSDHGRVYDFAEALQDGPRLTNRETEVLGYLAQGHRNDRIAELLGLSEITVRTHIRSARDKLDAPTREAALVRAVQLGLIG</sequence>
<dbReference type="Proteomes" id="UP001203880">
    <property type="component" value="Unassembled WGS sequence"/>
</dbReference>
<dbReference type="InterPro" id="IPR000792">
    <property type="entry name" value="Tscrpt_reg_LuxR_C"/>
</dbReference>
<reference evidence="5" key="1">
    <citation type="submission" date="2022-05" db="EMBL/GenBank/DDBJ databases">
        <authorList>
            <person name="Park J.-S."/>
        </authorList>
    </citation>
    <scope>NUCLEOTIDE SEQUENCE</scope>
    <source>
        <strain evidence="5">2012CJ41-6</strain>
    </source>
</reference>
<name>A0ABT0PZA3_9RHOB</name>
<dbReference type="InterPro" id="IPR016032">
    <property type="entry name" value="Sig_transdc_resp-reg_C-effctor"/>
</dbReference>
<keyword evidence="6" id="KW-1185">Reference proteome</keyword>
<dbReference type="Gene3D" id="3.30.450.80">
    <property type="entry name" value="Transcription factor LuxR-like, autoinducer-binding domain"/>
    <property type="match status" value="1"/>
</dbReference>
<evidence type="ECO:0000259" key="4">
    <source>
        <dbReference type="PROSITE" id="PS50043"/>
    </source>
</evidence>
<dbReference type="InterPro" id="IPR036693">
    <property type="entry name" value="TF_LuxR_autoind-bd_dom_sf"/>
</dbReference>
<dbReference type="SUPFAM" id="SSF46894">
    <property type="entry name" value="C-terminal effector domain of the bipartite response regulators"/>
    <property type="match status" value="1"/>
</dbReference>
<dbReference type="Pfam" id="PF00196">
    <property type="entry name" value="GerE"/>
    <property type="match status" value="1"/>
</dbReference>
<evidence type="ECO:0000313" key="5">
    <source>
        <dbReference type="EMBL" id="MCL6282253.1"/>
    </source>
</evidence>
<dbReference type="EMBL" id="JAMFMB010000001">
    <property type="protein sequence ID" value="MCL6282253.1"/>
    <property type="molecule type" value="Genomic_DNA"/>
</dbReference>
<dbReference type="PRINTS" id="PR00038">
    <property type="entry name" value="HTHLUXR"/>
</dbReference>
<evidence type="ECO:0000256" key="3">
    <source>
        <dbReference type="ARBA" id="ARBA00023163"/>
    </source>
</evidence>